<protein>
    <recommendedName>
        <fullName evidence="7">WD repeat-containing protein 37</fullName>
    </recommendedName>
</protein>
<dbReference type="InterPro" id="IPR001680">
    <property type="entry name" value="WD40_rpt"/>
</dbReference>
<dbReference type="PROSITE" id="PS50294">
    <property type="entry name" value="WD_REPEATS_REGION"/>
    <property type="match status" value="2"/>
</dbReference>
<dbReference type="SMART" id="SM00320">
    <property type="entry name" value="WD40"/>
    <property type="match status" value="7"/>
</dbReference>
<evidence type="ECO:0000256" key="6">
    <source>
        <dbReference type="ARBA" id="ARBA00023242"/>
    </source>
</evidence>
<feature type="repeat" description="WD" evidence="8">
    <location>
        <begin position="500"/>
        <end position="541"/>
    </location>
</feature>
<keyword evidence="3" id="KW-0963">Cytoplasm</keyword>
<keyword evidence="4 8" id="KW-0853">WD repeat</keyword>
<evidence type="ECO:0000256" key="1">
    <source>
        <dbReference type="ARBA" id="ARBA00004123"/>
    </source>
</evidence>
<dbReference type="PANTHER" id="PTHR19855">
    <property type="entry name" value="WD40 REPEAT PROTEIN 12, 37"/>
    <property type="match status" value="1"/>
</dbReference>
<keyword evidence="9" id="KW-0812">Transmembrane</keyword>
<dbReference type="InterPro" id="IPR020472">
    <property type="entry name" value="WD40_PAC1"/>
</dbReference>
<dbReference type="PANTHER" id="PTHR19855:SF12">
    <property type="entry name" value="WD REPEAT-CONTAINING PROTEIN 37"/>
    <property type="match status" value="1"/>
</dbReference>
<sequence length="719" mass="80405">MQKQPLYLRQLLCCISLCNYPVQVISCLQSRLKVIEVVRINVTSCIFREGVFLFLLVLCFAFSIDFIALVIQRRKFINDCLFKHRLPFSKFALQFMEGCAASSDGKPRVRLKAARKKLVGIKRGHFGAEETSALTGQLYNMETLDGSDSPLPFTLRRLRNCEKCVFCNLCYRSHLYELFGQIEKEFEALYIENMSLHTKVEALTDRLTEGGMPLEKAAEIFAITSEATSSKSAGGKKPCSLLFLSFKVGSDQNRARFVRAFKGHRDGVWHVDAAATGVICSASADHTARIWCTETGACFAQYLGHEGSVNCARFAPIPIGNGREILVVSASGDQSAHVWKAPTAFVGGQTGGSHQSNIILHHSSEDEKFSDREENLPDGLTLRQRDGKGATRGSVNVQYRLPIANNNAANACHPLYLRWCQVPVFEVGRCSVHEGNQVKGLLTEFTAQNETLVSWEDMERTLCNLAKTGHSFLLNQNRRMILRIKENDTYVVIRSPQLRLTGHTAPVVAADWLWTQNRIVTASWDRTAIIFDSERGEIVNILSGHDLELNHCCAHSSQNLVVTASKDTTFRLWDFRESIHSVAVFQGHTESVTSVVFTGSDKIVSGSDDRSVKVWDFRNMRTALSTIRLDSSVNRIAISRTNGIIAIPTDNRQVRLCDMAGSRITRLPSTSRRLVQGHHRMVCCCAWADESSNCNLFTCGFDRLVLGWNVSMSQPKEKE</sequence>
<dbReference type="PRINTS" id="PR00320">
    <property type="entry name" value="GPROTEINBRPT"/>
</dbReference>
<feature type="repeat" description="WD" evidence="8">
    <location>
        <begin position="542"/>
        <end position="576"/>
    </location>
</feature>
<evidence type="ECO:0000256" key="7">
    <source>
        <dbReference type="ARBA" id="ARBA00040954"/>
    </source>
</evidence>
<evidence type="ECO:0000256" key="9">
    <source>
        <dbReference type="SAM" id="Phobius"/>
    </source>
</evidence>
<dbReference type="GO" id="GO:0005634">
    <property type="term" value="C:nucleus"/>
    <property type="evidence" value="ECO:0007669"/>
    <property type="project" value="UniProtKB-SubCell"/>
</dbReference>
<evidence type="ECO:0000256" key="4">
    <source>
        <dbReference type="ARBA" id="ARBA00022574"/>
    </source>
</evidence>
<dbReference type="SUPFAM" id="SSF50978">
    <property type="entry name" value="WD40 repeat-like"/>
    <property type="match status" value="1"/>
</dbReference>
<organism evidence="10 11">
    <name type="scientific">Trichuris suis</name>
    <name type="common">pig whipworm</name>
    <dbReference type="NCBI Taxonomy" id="68888"/>
    <lineage>
        <taxon>Eukaryota</taxon>
        <taxon>Metazoa</taxon>
        <taxon>Ecdysozoa</taxon>
        <taxon>Nematoda</taxon>
        <taxon>Enoplea</taxon>
        <taxon>Dorylaimia</taxon>
        <taxon>Trichinellida</taxon>
        <taxon>Trichuridae</taxon>
        <taxon>Trichuris</taxon>
    </lineage>
</organism>
<evidence type="ECO:0000256" key="8">
    <source>
        <dbReference type="PROSITE-ProRule" id="PRU00221"/>
    </source>
</evidence>
<dbReference type="Gene3D" id="2.130.10.10">
    <property type="entry name" value="YVTN repeat-like/Quinoprotein amine dehydrogenase"/>
    <property type="match status" value="3"/>
</dbReference>
<keyword evidence="6" id="KW-0539">Nucleus</keyword>
<gene>
    <name evidence="10" type="ORF">M513_09347</name>
</gene>
<dbReference type="InterPro" id="IPR015943">
    <property type="entry name" value="WD40/YVTN_repeat-like_dom_sf"/>
</dbReference>
<keyword evidence="11" id="KW-1185">Reference proteome</keyword>
<evidence type="ECO:0000256" key="3">
    <source>
        <dbReference type="ARBA" id="ARBA00022490"/>
    </source>
</evidence>
<dbReference type="GO" id="GO:0005737">
    <property type="term" value="C:cytoplasm"/>
    <property type="evidence" value="ECO:0007669"/>
    <property type="project" value="UniProtKB-SubCell"/>
</dbReference>
<comment type="subcellular location">
    <subcellularLocation>
        <location evidence="2">Cytoplasm</location>
    </subcellularLocation>
    <subcellularLocation>
        <location evidence="1">Nucleus</location>
    </subcellularLocation>
</comment>
<accession>A0A085LXQ6</accession>
<name>A0A085LXQ6_9BILA</name>
<dbReference type="InterPro" id="IPR036322">
    <property type="entry name" value="WD40_repeat_dom_sf"/>
</dbReference>
<evidence type="ECO:0000256" key="5">
    <source>
        <dbReference type="ARBA" id="ARBA00022737"/>
    </source>
</evidence>
<reference evidence="10 11" key="1">
    <citation type="journal article" date="2014" name="Nat. Genet.">
        <title>Genome and transcriptome of the porcine whipworm Trichuris suis.</title>
        <authorList>
            <person name="Jex A.R."/>
            <person name="Nejsum P."/>
            <person name="Schwarz E.M."/>
            <person name="Hu L."/>
            <person name="Young N.D."/>
            <person name="Hall R.S."/>
            <person name="Korhonen P.K."/>
            <person name="Liao S."/>
            <person name="Thamsborg S."/>
            <person name="Xia J."/>
            <person name="Xu P."/>
            <person name="Wang S."/>
            <person name="Scheerlinck J.P."/>
            <person name="Hofmann A."/>
            <person name="Sternberg P.W."/>
            <person name="Wang J."/>
            <person name="Gasser R.B."/>
        </authorList>
    </citation>
    <scope>NUCLEOTIDE SEQUENCE [LARGE SCALE GENOMIC DNA]</scope>
    <source>
        <strain evidence="10">DCEP-RM93M</strain>
    </source>
</reference>
<dbReference type="PROSITE" id="PS50082">
    <property type="entry name" value="WD_REPEATS_2"/>
    <property type="match status" value="3"/>
</dbReference>
<evidence type="ECO:0000256" key="2">
    <source>
        <dbReference type="ARBA" id="ARBA00004496"/>
    </source>
</evidence>
<evidence type="ECO:0000313" key="11">
    <source>
        <dbReference type="Proteomes" id="UP000030764"/>
    </source>
</evidence>
<evidence type="ECO:0000313" key="10">
    <source>
        <dbReference type="EMBL" id="KFD49752.1"/>
    </source>
</evidence>
<proteinExistence type="predicted"/>
<dbReference type="Proteomes" id="UP000030764">
    <property type="component" value="Unassembled WGS sequence"/>
</dbReference>
<feature type="transmembrane region" description="Helical" evidence="9">
    <location>
        <begin position="51"/>
        <end position="71"/>
    </location>
</feature>
<dbReference type="Pfam" id="PF00400">
    <property type="entry name" value="WD40"/>
    <property type="match status" value="5"/>
</dbReference>
<keyword evidence="9" id="KW-0472">Membrane</keyword>
<keyword evidence="5" id="KW-0677">Repeat</keyword>
<dbReference type="InterPro" id="IPR019775">
    <property type="entry name" value="WD40_repeat_CS"/>
</dbReference>
<feature type="repeat" description="WD" evidence="8">
    <location>
        <begin position="585"/>
        <end position="625"/>
    </location>
</feature>
<dbReference type="EMBL" id="KL363264">
    <property type="protein sequence ID" value="KFD49752.1"/>
    <property type="molecule type" value="Genomic_DNA"/>
</dbReference>
<dbReference type="AlphaFoldDB" id="A0A085LXQ6"/>
<keyword evidence="9" id="KW-1133">Transmembrane helix</keyword>
<dbReference type="PROSITE" id="PS00678">
    <property type="entry name" value="WD_REPEATS_1"/>
    <property type="match status" value="1"/>
</dbReference>